<dbReference type="KEGG" id="adu:107493461"/>
<feature type="region of interest" description="Disordered" evidence="1">
    <location>
        <begin position="1"/>
        <end position="22"/>
    </location>
</feature>
<evidence type="ECO:0000313" key="2">
    <source>
        <dbReference type="Proteomes" id="UP000515211"/>
    </source>
</evidence>
<dbReference type="RefSeq" id="XP_015970044.1">
    <property type="nucleotide sequence ID" value="XM_016114558.1"/>
</dbReference>
<feature type="compositionally biased region" description="Low complexity" evidence="1">
    <location>
        <begin position="39"/>
        <end position="52"/>
    </location>
</feature>
<proteinExistence type="predicted"/>
<reference evidence="2" key="1">
    <citation type="journal article" date="2016" name="Nat. Genet.">
        <title>The genome sequences of Arachis duranensis and Arachis ipaensis, the diploid ancestors of cultivated peanut.</title>
        <authorList>
            <person name="Bertioli D.J."/>
            <person name="Cannon S.B."/>
            <person name="Froenicke L."/>
            <person name="Huang G."/>
            <person name="Farmer A.D."/>
            <person name="Cannon E.K."/>
            <person name="Liu X."/>
            <person name="Gao D."/>
            <person name="Clevenger J."/>
            <person name="Dash S."/>
            <person name="Ren L."/>
            <person name="Moretzsohn M.C."/>
            <person name="Shirasawa K."/>
            <person name="Huang W."/>
            <person name="Vidigal B."/>
            <person name="Abernathy B."/>
            <person name="Chu Y."/>
            <person name="Niederhuth C.E."/>
            <person name="Umale P."/>
            <person name="Araujo A.C."/>
            <person name="Kozik A."/>
            <person name="Kim K.D."/>
            <person name="Burow M.D."/>
            <person name="Varshney R.K."/>
            <person name="Wang X."/>
            <person name="Zhang X."/>
            <person name="Barkley N."/>
            <person name="Guimaraes P.M."/>
            <person name="Isobe S."/>
            <person name="Guo B."/>
            <person name="Liao B."/>
            <person name="Stalker H.T."/>
            <person name="Schmitz R.J."/>
            <person name="Scheffler B.E."/>
            <person name="Leal-Bertioli S.C."/>
            <person name="Xun X."/>
            <person name="Jackson S.A."/>
            <person name="Michelmore R."/>
            <person name="Ozias-Akins P."/>
        </authorList>
    </citation>
    <scope>NUCLEOTIDE SEQUENCE [LARGE SCALE GENOMIC DNA]</scope>
    <source>
        <strain evidence="2">cv. V14167</strain>
    </source>
</reference>
<dbReference type="Proteomes" id="UP000515211">
    <property type="component" value="Chromosome 6"/>
</dbReference>
<name>A0A6P4DL06_ARADU</name>
<feature type="region of interest" description="Disordered" evidence="1">
    <location>
        <begin position="39"/>
        <end position="63"/>
    </location>
</feature>
<protein>
    <submittedName>
        <fullName evidence="3">Eukaryotic peptide chain release factor GTP-binding subunit-like</fullName>
    </submittedName>
</protein>
<gene>
    <name evidence="3" type="primary">LOC107493461</name>
</gene>
<reference evidence="3" key="2">
    <citation type="submission" date="2025-08" db="UniProtKB">
        <authorList>
            <consortium name="RefSeq"/>
        </authorList>
    </citation>
    <scope>IDENTIFICATION</scope>
    <source>
        <tissue evidence="3">Whole plant</tissue>
    </source>
</reference>
<feature type="compositionally biased region" description="Low complexity" evidence="1">
    <location>
        <begin position="11"/>
        <end position="21"/>
    </location>
</feature>
<dbReference type="AlphaFoldDB" id="A0A6P4DL06"/>
<sequence length="439" mass="49643">MRRRVNRPRTVNEVSTSSETTALTQSLSEMTSILRQLQLNQQQPQQPQSYQQQPPPPQQHNQQLVPQKVCGICSCYSHYTDECPSLQEDNTLAAIHNFYDRPNQGYYQGGNSNQGHPYQGGNYNQGGGYHNQNWRDNHQQGNRYNNNNGGGQRWSNNSENFSQNRPYNSQNQPYNPQNPQRNYQTYQPPHQRPPPNQSQAPQLTYTTTPSNQDETLRTIIQGQKELQNTLASGLTGLTSTLQALLARMDTLSNSTPEPPIQSVIPSQPQPNPKGGINAITLRSRTQLKEKEAKNSNPIATTQEERIDMEEVEEEETPQVIVEDEAQPTRETTKAKRTLEEKEIAQPLPFPTLAKKARKRIELDPKMVEMFKKVEVTIPLFDAVHQVPRYAKFLKDLCINKDKILELETIPLGSSISALMGALPEKCDDPGPCMVTCTVN</sequence>
<accession>A0A6P4DL06</accession>
<feature type="compositionally biased region" description="Low complexity" evidence="1">
    <location>
        <begin position="162"/>
        <end position="189"/>
    </location>
</feature>
<evidence type="ECO:0000256" key="1">
    <source>
        <dbReference type="SAM" id="MobiDB-lite"/>
    </source>
</evidence>
<feature type="compositionally biased region" description="Polar residues" evidence="1">
    <location>
        <begin position="197"/>
        <end position="210"/>
    </location>
</feature>
<feature type="compositionally biased region" description="Low complexity" evidence="1">
    <location>
        <begin position="105"/>
        <end position="122"/>
    </location>
</feature>
<feature type="compositionally biased region" description="Acidic residues" evidence="1">
    <location>
        <begin position="306"/>
        <end position="317"/>
    </location>
</feature>
<dbReference type="GeneID" id="107493461"/>
<organism evidence="2 3">
    <name type="scientific">Arachis duranensis</name>
    <name type="common">Wild peanut</name>
    <dbReference type="NCBI Taxonomy" id="130453"/>
    <lineage>
        <taxon>Eukaryota</taxon>
        <taxon>Viridiplantae</taxon>
        <taxon>Streptophyta</taxon>
        <taxon>Embryophyta</taxon>
        <taxon>Tracheophyta</taxon>
        <taxon>Spermatophyta</taxon>
        <taxon>Magnoliopsida</taxon>
        <taxon>eudicotyledons</taxon>
        <taxon>Gunneridae</taxon>
        <taxon>Pentapetalae</taxon>
        <taxon>rosids</taxon>
        <taxon>fabids</taxon>
        <taxon>Fabales</taxon>
        <taxon>Fabaceae</taxon>
        <taxon>Papilionoideae</taxon>
        <taxon>50 kb inversion clade</taxon>
        <taxon>dalbergioids sensu lato</taxon>
        <taxon>Dalbergieae</taxon>
        <taxon>Pterocarpus clade</taxon>
        <taxon>Arachis</taxon>
    </lineage>
</organism>
<feature type="region of interest" description="Disordered" evidence="1">
    <location>
        <begin position="105"/>
        <end position="210"/>
    </location>
</feature>
<feature type="region of interest" description="Disordered" evidence="1">
    <location>
        <begin position="251"/>
        <end position="317"/>
    </location>
</feature>
<evidence type="ECO:0000313" key="3">
    <source>
        <dbReference type="RefSeq" id="XP_015970044.1"/>
    </source>
</evidence>
<keyword evidence="2" id="KW-1185">Reference proteome</keyword>